<name>A0A443S656_9ACAR</name>
<comment type="caution">
    <text evidence="1">The sequence shown here is derived from an EMBL/GenBank/DDBJ whole genome shotgun (WGS) entry which is preliminary data.</text>
</comment>
<dbReference type="SUPFAM" id="SSF52047">
    <property type="entry name" value="RNI-like"/>
    <property type="match status" value="1"/>
</dbReference>
<dbReference type="Gene3D" id="3.80.10.10">
    <property type="entry name" value="Ribonuclease Inhibitor"/>
    <property type="match status" value="1"/>
</dbReference>
<accession>A0A443S656</accession>
<gene>
    <name evidence="1" type="ORF">B4U80_13470</name>
</gene>
<keyword evidence="2" id="KW-1185">Reference proteome</keyword>
<protein>
    <submittedName>
        <fullName evidence="1">Uncharacterized protein</fullName>
    </submittedName>
</protein>
<dbReference type="EMBL" id="NCKV01007639">
    <property type="protein sequence ID" value="RWS22895.1"/>
    <property type="molecule type" value="Genomic_DNA"/>
</dbReference>
<dbReference type="VEuPathDB" id="VectorBase:LDEU009145"/>
<proteinExistence type="predicted"/>
<reference evidence="1 2" key="1">
    <citation type="journal article" date="2018" name="Gigascience">
        <title>Genomes of trombidid mites reveal novel predicted allergens and laterally-transferred genes associated with secondary metabolism.</title>
        <authorList>
            <person name="Dong X."/>
            <person name="Chaisiri K."/>
            <person name="Xia D."/>
            <person name="Armstrong S.D."/>
            <person name="Fang Y."/>
            <person name="Donnelly M.J."/>
            <person name="Kadowaki T."/>
            <person name="McGarry J.W."/>
            <person name="Darby A.C."/>
            <person name="Makepeace B.L."/>
        </authorList>
    </citation>
    <scope>NUCLEOTIDE SEQUENCE [LARGE SCALE GENOMIC DNA]</scope>
    <source>
        <strain evidence="1">UoL-UT</strain>
    </source>
</reference>
<dbReference type="Proteomes" id="UP000288716">
    <property type="component" value="Unassembled WGS sequence"/>
</dbReference>
<evidence type="ECO:0000313" key="1">
    <source>
        <dbReference type="EMBL" id="RWS22895.1"/>
    </source>
</evidence>
<dbReference type="AlphaFoldDB" id="A0A443S656"/>
<evidence type="ECO:0000313" key="2">
    <source>
        <dbReference type="Proteomes" id="UP000288716"/>
    </source>
</evidence>
<dbReference type="InterPro" id="IPR032675">
    <property type="entry name" value="LRR_dom_sf"/>
</dbReference>
<sequence length="416" mass="48713">MAGYRRRNVSGDSLVFQSVDLYSRDELIYESMKGENVVLTKSLIDVLAAVEKCPSLRKVEFYNFTFSFEYDYLIEELSSKLTNIESLLLYKCKFDVHNIFLTFVRKMFSMVELSIISAIGITTHEYKCFFETSDNLRKLILDDVACHWILESIPPSLISLKYSYQADPFYSYDNVLEKLLERSGRTLQTLCTENLQNKESFECIPQFQNLTDLRLTISVDCPANWWTYLCTGKLEILKLNITSQLVTVKQLVEIITDNRNLKVFDFNSNFDLLDDDFIHQLSLNCKELKILRINEAKLLTNDSLLDLRKLSNLKDLQLTNCEQIEDVPMAQFIQDSMSLRVLKYYNNLWPKFSIEAFETKAAQNVEFNFYGCFHYCNDKIENNLKLISFSKLSKLEECKRLFCDMKTFVYDYANCD</sequence>
<organism evidence="1 2">
    <name type="scientific">Leptotrombidium deliense</name>
    <dbReference type="NCBI Taxonomy" id="299467"/>
    <lineage>
        <taxon>Eukaryota</taxon>
        <taxon>Metazoa</taxon>
        <taxon>Ecdysozoa</taxon>
        <taxon>Arthropoda</taxon>
        <taxon>Chelicerata</taxon>
        <taxon>Arachnida</taxon>
        <taxon>Acari</taxon>
        <taxon>Acariformes</taxon>
        <taxon>Trombidiformes</taxon>
        <taxon>Prostigmata</taxon>
        <taxon>Anystina</taxon>
        <taxon>Parasitengona</taxon>
        <taxon>Trombiculoidea</taxon>
        <taxon>Trombiculidae</taxon>
        <taxon>Leptotrombidium</taxon>
    </lineage>
</organism>